<sequence>MFQLLTQWEIPIWKRNQSSTHKSNVQKHYLHALRKCLRGITKFQNPLPDIGRMALLRSSDVTIRVI</sequence>
<organism evidence="1 2">
    <name type="scientific">Dichanthelium oligosanthes</name>
    <dbReference type="NCBI Taxonomy" id="888268"/>
    <lineage>
        <taxon>Eukaryota</taxon>
        <taxon>Viridiplantae</taxon>
        <taxon>Streptophyta</taxon>
        <taxon>Embryophyta</taxon>
        <taxon>Tracheophyta</taxon>
        <taxon>Spermatophyta</taxon>
        <taxon>Magnoliopsida</taxon>
        <taxon>Liliopsida</taxon>
        <taxon>Poales</taxon>
        <taxon>Poaceae</taxon>
        <taxon>PACMAD clade</taxon>
        <taxon>Panicoideae</taxon>
        <taxon>Panicodae</taxon>
        <taxon>Paniceae</taxon>
        <taxon>Dichantheliinae</taxon>
        <taxon>Dichanthelium</taxon>
    </lineage>
</organism>
<accession>A0A1E5VCF4</accession>
<name>A0A1E5VCF4_9POAL</name>
<protein>
    <submittedName>
        <fullName evidence="1">Uncharacterized protein</fullName>
    </submittedName>
</protein>
<evidence type="ECO:0000313" key="2">
    <source>
        <dbReference type="Proteomes" id="UP000095767"/>
    </source>
</evidence>
<dbReference type="AlphaFoldDB" id="A0A1E5VCF4"/>
<comment type="caution">
    <text evidence="1">The sequence shown here is derived from an EMBL/GenBank/DDBJ whole genome shotgun (WGS) entry which is preliminary data.</text>
</comment>
<proteinExistence type="predicted"/>
<reference evidence="1 2" key="1">
    <citation type="submission" date="2016-09" db="EMBL/GenBank/DDBJ databases">
        <title>The draft genome of Dichanthelium oligosanthes: A C3 panicoid grass species.</title>
        <authorList>
            <person name="Studer A.J."/>
            <person name="Schnable J.C."/>
            <person name="Brutnell T.P."/>
        </authorList>
    </citation>
    <scope>NUCLEOTIDE SEQUENCE [LARGE SCALE GENOMIC DNA]</scope>
    <source>
        <strain evidence="2">cv. Kellogg 1175</strain>
        <tissue evidence="1">Leaf</tissue>
    </source>
</reference>
<dbReference type="Proteomes" id="UP000095767">
    <property type="component" value="Unassembled WGS sequence"/>
</dbReference>
<keyword evidence="2" id="KW-1185">Reference proteome</keyword>
<dbReference type="EMBL" id="LWDX02044536">
    <property type="protein sequence ID" value="OEL22725.1"/>
    <property type="molecule type" value="Genomic_DNA"/>
</dbReference>
<evidence type="ECO:0000313" key="1">
    <source>
        <dbReference type="EMBL" id="OEL22725.1"/>
    </source>
</evidence>
<gene>
    <name evidence="1" type="ORF">BAE44_0016258</name>
</gene>